<evidence type="ECO:0000313" key="3">
    <source>
        <dbReference type="EMBL" id="KKY18393.1"/>
    </source>
</evidence>
<dbReference type="Gene3D" id="1.10.1040.10">
    <property type="entry name" value="N-(1-d-carboxylethyl)-l-norvaline Dehydrogenase, domain 2"/>
    <property type="match status" value="1"/>
</dbReference>
<dbReference type="Proteomes" id="UP000053317">
    <property type="component" value="Unassembled WGS sequence"/>
</dbReference>
<feature type="domain" description="Phosphogluconate dehydrogenase NAD-binding putative C-terminal" evidence="2">
    <location>
        <begin position="219"/>
        <end position="279"/>
    </location>
</feature>
<reference evidence="3 4" key="1">
    <citation type="submission" date="2015-05" db="EMBL/GenBank/DDBJ databases">
        <title>Distinctive expansion of gene families associated with plant cell wall degradation and secondary metabolism in the genomes of grapevine trunk pathogens.</title>
        <authorList>
            <person name="Lawrence D.P."/>
            <person name="Travadon R."/>
            <person name="Rolshausen P.E."/>
            <person name="Baumgartner K."/>
        </authorList>
    </citation>
    <scope>NUCLEOTIDE SEQUENCE [LARGE SCALE GENOMIC DNA]</scope>
    <source>
        <strain evidence="3">UCRPC4</strain>
    </source>
</reference>
<reference evidence="3 4" key="2">
    <citation type="submission" date="2015-05" db="EMBL/GenBank/DDBJ databases">
        <authorList>
            <person name="Morales-Cruz A."/>
            <person name="Amrine K.C."/>
            <person name="Cantu D."/>
        </authorList>
    </citation>
    <scope>NUCLEOTIDE SEQUENCE [LARGE SCALE GENOMIC DNA]</scope>
    <source>
        <strain evidence="3">UCRPC4</strain>
    </source>
</reference>
<dbReference type="EMBL" id="LCWF01000123">
    <property type="protein sequence ID" value="KKY18393.1"/>
    <property type="molecule type" value="Genomic_DNA"/>
</dbReference>
<dbReference type="InterPro" id="IPR008927">
    <property type="entry name" value="6-PGluconate_DH-like_C_sf"/>
</dbReference>
<feature type="region of interest" description="Disordered" evidence="1">
    <location>
        <begin position="270"/>
        <end position="309"/>
    </location>
</feature>
<name>A0A0G2G3J3_PHACM</name>
<keyword evidence="4" id="KW-1185">Reference proteome</keyword>
<protein>
    <submittedName>
        <fullName evidence="3">Putative 6-phosphogluconate dehydrogenase</fullName>
    </submittedName>
</protein>
<accession>A0A0G2G3J3</accession>
<evidence type="ECO:0000256" key="1">
    <source>
        <dbReference type="SAM" id="MobiDB-lite"/>
    </source>
</evidence>
<proteinExistence type="predicted"/>
<sequence>MEKLVLTLLNKTSQATLSRISSASIINLLNDEVFITESDLILSIVPPRDAIATAQRISKAFANLVSQLPSAEAAAAAPQTPEPKQKIFIDLNAISPTTAFKISTFFPPSPSPSSSSSILFLDGGIIGPPPSFSPSTSTWILPSIPISGPIPLSSTTTTTTTTTPSHLTPHLLSTLNLRPLFSSSSSSTSPIGLASTLKISFASLTKGLTGLSILSISTAHRSGILSDLLDHLDTYSPNTNALLQKGVTAMPPKAYRWVDEMREIANGFEAAGWGESSSEEVNDDDDDDGFSNTNETPKKPDDDGTGTVDVEADQKSFEDIIPLLRSTSKIFQGIADVYKFVSEATVLGDEITENRKRGRDVWDVAECLKEGLERGKRVKK</sequence>
<dbReference type="Gene3D" id="3.40.50.720">
    <property type="entry name" value="NAD(P)-binding Rossmann-like Domain"/>
    <property type="match status" value="1"/>
</dbReference>
<gene>
    <name evidence="3" type="ORF">UCRPC4_g04963</name>
</gene>
<dbReference type="OrthoDB" id="9988102at2759"/>
<evidence type="ECO:0000259" key="2">
    <source>
        <dbReference type="Pfam" id="PF09130"/>
    </source>
</evidence>
<dbReference type="InterPro" id="IPR013328">
    <property type="entry name" value="6PGD_dom2"/>
</dbReference>
<feature type="compositionally biased region" description="Acidic residues" evidence="1">
    <location>
        <begin position="277"/>
        <end position="289"/>
    </location>
</feature>
<dbReference type="SUPFAM" id="SSF48179">
    <property type="entry name" value="6-phosphogluconate dehydrogenase C-terminal domain-like"/>
    <property type="match status" value="1"/>
</dbReference>
<dbReference type="AlphaFoldDB" id="A0A0G2G3J3"/>
<comment type="caution">
    <text evidence="3">The sequence shown here is derived from an EMBL/GenBank/DDBJ whole genome shotgun (WGS) entry which is preliminary data.</text>
</comment>
<organism evidence="3 4">
    <name type="scientific">Phaeomoniella chlamydospora</name>
    <name type="common">Phaeoacremonium chlamydosporum</name>
    <dbReference type="NCBI Taxonomy" id="158046"/>
    <lineage>
        <taxon>Eukaryota</taxon>
        <taxon>Fungi</taxon>
        <taxon>Dikarya</taxon>
        <taxon>Ascomycota</taxon>
        <taxon>Pezizomycotina</taxon>
        <taxon>Eurotiomycetes</taxon>
        <taxon>Chaetothyriomycetidae</taxon>
        <taxon>Phaeomoniellales</taxon>
        <taxon>Phaeomoniellaceae</taxon>
        <taxon>Phaeomoniella</taxon>
    </lineage>
</organism>
<evidence type="ECO:0000313" key="4">
    <source>
        <dbReference type="Proteomes" id="UP000053317"/>
    </source>
</evidence>
<dbReference type="Pfam" id="PF09130">
    <property type="entry name" value="DUF1932"/>
    <property type="match status" value="1"/>
</dbReference>
<dbReference type="InterPro" id="IPR015814">
    <property type="entry name" value="Pgluconate_DH_NAD-bd_C"/>
</dbReference>